<dbReference type="EnsemblPlants" id="Pp3c4_7130V3.2">
    <property type="protein sequence ID" value="Pp3c4_7130V3.2"/>
    <property type="gene ID" value="Pp3c4_7130"/>
</dbReference>
<evidence type="ECO:0000313" key="2">
    <source>
        <dbReference type="Proteomes" id="UP000006727"/>
    </source>
</evidence>
<sequence length="92" mass="10773">MRFNFGKQKHIMYMDTTMMLTMEVHYQLSIIRMHSLHSLLLGIHNPASEGRYFGLKLSARTKNNSCIFLREVRSKGCYHAVVPFLRAEDEHS</sequence>
<dbReference type="Proteomes" id="UP000006727">
    <property type="component" value="Chromosome 4"/>
</dbReference>
<reference evidence="1" key="3">
    <citation type="submission" date="2020-12" db="UniProtKB">
        <authorList>
            <consortium name="EnsemblPlants"/>
        </authorList>
    </citation>
    <scope>IDENTIFICATION</scope>
</reference>
<accession>A0A7I4DTA7</accession>
<reference evidence="1 2" key="2">
    <citation type="journal article" date="2018" name="Plant J.">
        <title>The Physcomitrella patens chromosome-scale assembly reveals moss genome structure and evolution.</title>
        <authorList>
            <person name="Lang D."/>
            <person name="Ullrich K.K."/>
            <person name="Murat F."/>
            <person name="Fuchs J."/>
            <person name="Jenkins J."/>
            <person name="Haas F.B."/>
            <person name="Piednoel M."/>
            <person name="Gundlach H."/>
            <person name="Van Bel M."/>
            <person name="Meyberg R."/>
            <person name="Vives C."/>
            <person name="Morata J."/>
            <person name="Symeonidi A."/>
            <person name="Hiss M."/>
            <person name="Muchero W."/>
            <person name="Kamisugi Y."/>
            <person name="Saleh O."/>
            <person name="Blanc G."/>
            <person name="Decker E.L."/>
            <person name="van Gessel N."/>
            <person name="Grimwood J."/>
            <person name="Hayes R.D."/>
            <person name="Graham S.W."/>
            <person name="Gunter L.E."/>
            <person name="McDaniel S.F."/>
            <person name="Hoernstein S.N.W."/>
            <person name="Larsson A."/>
            <person name="Li F.W."/>
            <person name="Perroud P.F."/>
            <person name="Phillips J."/>
            <person name="Ranjan P."/>
            <person name="Rokshar D.S."/>
            <person name="Rothfels C.J."/>
            <person name="Schneider L."/>
            <person name="Shu S."/>
            <person name="Stevenson D.W."/>
            <person name="Thummler F."/>
            <person name="Tillich M."/>
            <person name="Villarreal Aguilar J.C."/>
            <person name="Widiez T."/>
            <person name="Wong G.K."/>
            <person name="Wymore A."/>
            <person name="Zhang Y."/>
            <person name="Zimmer A.D."/>
            <person name="Quatrano R.S."/>
            <person name="Mayer K.F.X."/>
            <person name="Goodstein D."/>
            <person name="Casacuberta J.M."/>
            <person name="Vandepoele K."/>
            <person name="Reski R."/>
            <person name="Cuming A.C."/>
            <person name="Tuskan G.A."/>
            <person name="Maumus F."/>
            <person name="Salse J."/>
            <person name="Schmutz J."/>
            <person name="Rensing S.A."/>
        </authorList>
    </citation>
    <scope>NUCLEOTIDE SEQUENCE [LARGE SCALE GENOMIC DNA]</scope>
    <source>
        <strain evidence="1 2">cv. Gransden 2004</strain>
    </source>
</reference>
<organism evidence="1 2">
    <name type="scientific">Physcomitrium patens</name>
    <name type="common">Spreading-leaved earth moss</name>
    <name type="synonym">Physcomitrella patens</name>
    <dbReference type="NCBI Taxonomy" id="3218"/>
    <lineage>
        <taxon>Eukaryota</taxon>
        <taxon>Viridiplantae</taxon>
        <taxon>Streptophyta</taxon>
        <taxon>Embryophyta</taxon>
        <taxon>Bryophyta</taxon>
        <taxon>Bryophytina</taxon>
        <taxon>Bryopsida</taxon>
        <taxon>Funariidae</taxon>
        <taxon>Funariales</taxon>
        <taxon>Funariaceae</taxon>
        <taxon>Physcomitrium</taxon>
    </lineage>
</organism>
<keyword evidence="2" id="KW-1185">Reference proteome</keyword>
<dbReference type="AlphaFoldDB" id="A0A7I4DTA7"/>
<name>A0A7I4DTA7_PHYPA</name>
<protein>
    <submittedName>
        <fullName evidence="1">Uncharacterized protein</fullName>
    </submittedName>
</protein>
<dbReference type="Gramene" id="Pp3c4_7130V3.2">
    <property type="protein sequence ID" value="Pp3c4_7130V3.2"/>
    <property type="gene ID" value="Pp3c4_7130"/>
</dbReference>
<proteinExistence type="predicted"/>
<reference evidence="1 2" key="1">
    <citation type="journal article" date="2008" name="Science">
        <title>The Physcomitrella genome reveals evolutionary insights into the conquest of land by plants.</title>
        <authorList>
            <person name="Rensing S."/>
            <person name="Lang D."/>
            <person name="Zimmer A."/>
            <person name="Terry A."/>
            <person name="Salamov A."/>
            <person name="Shapiro H."/>
            <person name="Nishiyama T."/>
            <person name="Perroud P.-F."/>
            <person name="Lindquist E."/>
            <person name="Kamisugi Y."/>
            <person name="Tanahashi T."/>
            <person name="Sakakibara K."/>
            <person name="Fujita T."/>
            <person name="Oishi K."/>
            <person name="Shin-I T."/>
            <person name="Kuroki Y."/>
            <person name="Toyoda A."/>
            <person name="Suzuki Y."/>
            <person name="Hashimoto A."/>
            <person name="Yamaguchi K."/>
            <person name="Sugano A."/>
            <person name="Kohara Y."/>
            <person name="Fujiyama A."/>
            <person name="Anterola A."/>
            <person name="Aoki S."/>
            <person name="Ashton N."/>
            <person name="Barbazuk W.B."/>
            <person name="Barker E."/>
            <person name="Bennetzen J."/>
            <person name="Bezanilla M."/>
            <person name="Blankenship R."/>
            <person name="Cho S.H."/>
            <person name="Dutcher S."/>
            <person name="Estelle M."/>
            <person name="Fawcett J.A."/>
            <person name="Gundlach H."/>
            <person name="Hanada K."/>
            <person name="Heyl A."/>
            <person name="Hicks K.A."/>
            <person name="Hugh J."/>
            <person name="Lohr M."/>
            <person name="Mayer K."/>
            <person name="Melkozernov A."/>
            <person name="Murata T."/>
            <person name="Nelson D."/>
            <person name="Pils B."/>
            <person name="Prigge M."/>
            <person name="Reiss B."/>
            <person name="Renner T."/>
            <person name="Rombauts S."/>
            <person name="Rushton P."/>
            <person name="Sanderfoot A."/>
            <person name="Schween G."/>
            <person name="Shiu S.-H."/>
            <person name="Stueber K."/>
            <person name="Theodoulou F.L."/>
            <person name="Tu H."/>
            <person name="Van de Peer Y."/>
            <person name="Verrier P.J."/>
            <person name="Waters E."/>
            <person name="Wood A."/>
            <person name="Yang L."/>
            <person name="Cove D."/>
            <person name="Cuming A."/>
            <person name="Hasebe M."/>
            <person name="Lucas S."/>
            <person name="Mishler D.B."/>
            <person name="Reski R."/>
            <person name="Grigoriev I."/>
            <person name="Quatrano R.S."/>
            <person name="Boore J.L."/>
        </authorList>
    </citation>
    <scope>NUCLEOTIDE SEQUENCE [LARGE SCALE GENOMIC DNA]</scope>
    <source>
        <strain evidence="1 2">cv. Gransden 2004</strain>
    </source>
</reference>
<evidence type="ECO:0000313" key="1">
    <source>
        <dbReference type="EnsemblPlants" id="Pp3c4_7130V3.2"/>
    </source>
</evidence>
<dbReference type="EMBL" id="ABEU02000004">
    <property type="status" value="NOT_ANNOTATED_CDS"/>
    <property type="molecule type" value="Genomic_DNA"/>
</dbReference>